<dbReference type="OrthoDB" id="1467932at2"/>
<name>A0A3M0FU69_9FLAO</name>
<comment type="caution">
    <text evidence="2">The sequence shown here is derived from an EMBL/GenBank/DDBJ whole genome shotgun (WGS) entry which is preliminary data.</text>
</comment>
<dbReference type="EMBL" id="REFV01000021">
    <property type="protein sequence ID" value="RMB56201.1"/>
    <property type="molecule type" value="Genomic_DNA"/>
</dbReference>
<keyword evidence="1" id="KW-0175">Coiled coil</keyword>
<accession>A0A3M0FU69</accession>
<proteinExistence type="predicted"/>
<reference evidence="2 3" key="1">
    <citation type="submission" date="2018-10" db="EMBL/GenBank/DDBJ databases">
        <title>Dokdonia luteus sp. nov., isolated from sea water.</title>
        <authorList>
            <person name="Zhou L.Y."/>
            <person name="Du Z.J."/>
        </authorList>
    </citation>
    <scope>NUCLEOTIDE SEQUENCE [LARGE SCALE GENOMIC DNA]</scope>
    <source>
        <strain evidence="2 3">SH27</strain>
    </source>
</reference>
<evidence type="ECO:0000313" key="3">
    <source>
        <dbReference type="Proteomes" id="UP000281985"/>
    </source>
</evidence>
<dbReference type="AlphaFoldDB" id="A0A3M0FU69"/>
<evidence type="ECO:0000313" key="2">
    <source>
        <dbReference type="EMBL" id="RMB56201.1"/>
    </source>
</evidence>
<sequence>MSSLSEVVDSLEIRIAALLKKYEDVKQMRVVLEQELTATQQENKQLKAIVETHEGQIKTLKTANALLGSNDYKRETKLKINALVREIDACIASLAE</sequence>
<gene>
    <name evidence="2" type="ORF">EAX61_15650</name>
</gene>
<keyword evidence="3" id="KW-1185">Reference proteome</keyword>
<organism evidence="2 3">
    <name type="scientific">Dokdonia sinensis</name>
    <dbReference type="NCBI Taxonomy" id="2479847"/>
    <lineage>
        <taxon>Bacteria</taxon>
        <taxon>Pseudomonadati</taxon>
        <taxon>Bacteroidota</taxon>
        <taxon>Flavobacteriia</taxon>
        <taxon>Flavobacteriales</taxon>
        <taxon>Flavobacteriaceae</taxon>
        <taxon>Dokdonia</taxon>
    </lineage>
</organism>
<protein>
    <recommendedName>
        <fullName evidence="4">Cell division protein ZapB</fullName>
    </recommendedName>
</protein>
<evidence type="ECO:0000256" key="1">
    <source>
        <dbReference type="SAM" id="Coils"/>
    </source>
</evidence>
<dbReference type="RefSeq" id="WP_121918654.1">
    <property type="nucleotide sequence ID" value="NZ_REFV01000021.1"/>
</dbReference>
<dbReference type="Proteomes" id="UP000281985">
    <property type="component" value="Unassembled WGS sequence"/>
</dbReference>
<feature type="coiled-coil region" evidence="1">
    <location>
        <begin position="1"/>
        <end position="63"/>
    </location>
</feature>
<evidence type="ECO:0008006" key="4">
    <source>
        <dbReference type="Google" id="ProtNLM"/>
    </source>
</evidence>